<dbReference type="RefSeq" id="XP_047773122.1">
    <property type="nucleotide sequence ID" value="XM_047928115.1"/>
</dbReference>
<evidence type="ECO:0000313" key="2">
    <source>
        <dbReference type="EMBL" id="KAH9829679.1"/>
    </source>
</evidence>
<evidence type="ECO:0000256" key="1">
    <source>
        <dbReference type="SAM" id="MobiDB-lite"/>
    </source>
</evidence>
<comment type="caution">
    <text evidence="2">The sequence shown here is derived from an EMBL/GenBank/DDBJ whole genome shotgun (WGS) entry which is preliminary data.</text>
</comment>
<feature type="compositionally biased region" description="Acidic residues" evidence="1">
    <location>
        <begin position="430"/>
        <end position="450"/>
    </location>
</feature>
<feature type="compositionally biased region" description="Acidic residues" evidence="1">
    <location>
        <begin position="151"/>
        <end position="165"/>
    </location>
</feature>
<sequence length="495" mass="52471">MSVDCVRKLSEFAEGVMRENEVVDVSVESDVNESDVELFCDGKLMIAELVMFAEEVAFAALEDAEVVTLEIVVVAFPMSVVVDALEVMVALAEPVLDALAVLEEQPSPIPKTQRPDEVALEDDALAESVDDDVALNESVVVVETFAEPVEEADTVEEAESVEDEQPSPMPRMQTPEEVELALAESVVVALAEPVDAVPLLESVAVAEAVDESVAVADAVDDALSLLDEQPSPRPRRQTPEDVALAELEESLAVAESLALEESVAVVESVALAEEADAVEDALSLLVEQPSPMPRRQTPPLDVALAELDESVALEVSVALDESLALAEEADAVDDALSLVEQSPIPRRQIPPPLEVLLGSAELLADEDDASVVLALAEPVDDATLAVELGEALAVLESVALAVVEAAAVDEALSELLEQPISIPRRSTQPPDEDEAEDEALELDADDEPTDVDVAGTKAVVPDELEQPSVIPRDGKQSPPFPPPDDAGERSVWSVI</sequence>
<dbReference type="GeneID" id="72008847"/>
<organism evidence="2 3">
    <name type="scientific">Rhodofomes roseus</name>
    <dbReference type="NCBI Taxonomy" id="34475"/>
    <lineage>
        <taxon>Eukaryota</taxon>
        <taxon>Fungi</taxon>
        <taxon>Dikarya</taxon>
        <taxon>Basidiomycota</taxon>
        <taxon>Agaricomycotina</taxon>
        <taxon>Agaricomycetes</taxon>
        <taxon>Polyporales</taxon>
        <taxon>Rhodofomes</taxon>
    </lineage>
</organism>
<protein>
    <submittedName>
        <fullName evidence="2">Uncharacterized protein</fullName>
    </submittedName>
</protein>
<feature type="region of interest" description="Disordered" evidence="1">
    <location>
        <begin position="151"/>
        <end position="171"/>
    </location>
</feature>
<gene>
    <name evidence="2" type="ORF">C8Q71DRAFT_863058</name>
</gene>
<name>A0ABQ8K0Q3_9APHY</name>
<keyword evidence="3" id="KW-1185">Reference proteome</keyword>
<reference evidence="2 3" key="1">
    <citation type="journal article" date="2021" name="Environ. Microbiol.">
        <title>Gene family expansions and transcriptome signatures uncover fungal adaptations to wood decay.</title>
        <authorList>
            <person name="Hage H."/>
            <person name="Miyauchi S."/>
            <person name="Viragh M."/>
            <person name="Drula E."/>
            <person name="Min B."/>
            <person name="Chaduli D."/>
            <person name="Navarro D."/>
            <person name="Favel A."/>
            <person name="Norest M."/>
            <person name="Lesage-Meessen L."/>
            <person name="Balint B."/>
            <person name="Merenyi Z."/>
            <person name="de Eugenio L."/>
            <person name="Morin E."/>
            <person name="Martinez A.T."/>
            <person name="Baldrian P."/>
            <person name="Stursova M."/>
            <person name="Martinez M.J."/>
            <person name="Novotny C."/>
            <person name="Magnuson J.K."/>
            <person name="Spatafora J.W."/>
            <person name="Maurice S."/>
            <person name="Pangilinan J."/>
            <person name="Andreopoulos W."/>
            <person name="LaButti K."/>
            <person name="Hundley H."/>
            <person name="Na H."/>
            <person name="Kuo A."/>
            <person name="Barry K."/>
            <person name="Lipzen A."/>
            <person name="Henrissat B."/>
            <person name="Riley R."/>
            <person name="Ahrendt S."/>
            <person name="Nagy L.G."/>
            <person name="Grigoriev I.V."/>
            <person name="Martin F."/>
            <person name="Rosso M.N."/>
        </authorList>
    </citation>
    <scope>NUCLEOTIDE SEQUENCE [LARGE SCALE GENOMIC DNA]</scope>
    <source>
        <strain evidence="2 3">CIRM-BRFM 1785</strain>
    </source>
</reference>
<accession>A0ABQ8K0Q3</accession>
<dbReference type="EMBL" id="JADCUA010000036">
    <property type="protein sequence ID" value="KAH9829679.1"/>
    <property type="molecule type" value="Genomic_DNA"/>
</dbReference>
<evidence type="ECO:0000313" key="3">
    <source>
        <dbReference type="Proteomes" id="UP000814176"/>
    </source>
</evidence>
<dbReference type="Proteomes" id="UP000814176">
    <property type="component" value="Unassembled WGS sequence"/>
</dbReference>
<feature type="region of interest" description="Disordered" evidence="1">
    <location>
        <begin position="421"/>
        <end position="495"/>
    </location>
</feature>
<proteinExistence type="predicted"/>